<dbReference type="RefSeq" id="XP_056791830.1">
    <property type="nucleotide sequence ID" value="XM_056931871.1"/>
</dbReference>
<feature type="chain" id="PRO_5040725359" evidence="1">
    <location>
        <begin position="17"/>
        <end position="134"/>
    </location>
</feature>
<accession>A0A9W9XEE8</accession>
<comment type="caution">
    <text evidence="2">The sequence shown here is derived from an EMBL/GenBank/DDBJ whole genome shotgun (WGS) entry which is preliminary data.</text>
</comment>
<keyword evidence="3" id="KW-1185">Reference proteome</keyword>
<dbReference type="Proteomes" id="UP001148312">
    <property type="component" value="Unassembled WGS sequence"/>
</dbReference>
<dbReference type="AlphaFoldDB" id="A0A9W9XEE8"/>
<organism evidence="2 3">
    <name type="scientific">Penicillium diatomitis</name>
    <dbReference type="NCBI Taxonomy" id="2819901"/>
    <lineage>
        <taxon>Eukaryota</taxon>
        <taxon>Fungi</taxon>
        <taxon>Dikarya</taxon>
        <taxon>Ascomycota</taxon>
        <taxon>Pezizomycotina</taxon>
        <taxon>Eurotiomycetes</taxon>
        <taxon>Eurotiomycetidae</taxon>
        <taxon>Eurotiales</taxon>
        <taxon>Aspergillaceae</taxon>
        <taxon>Penicillium</taxon>
    </lineage>
</organism>
<sequence>MLLLTPLVLLVISVAGLQNPHRFQKPFQKPTVTRLSSDLGLDLASEATRLPAQLTKRLAEFLVDGTNFPQVPFEIGESYAGLLPNTPHGNASLFSWFFSSTNPLAKKEVKCLLRELHPRSTQMVIPLARLCPSI</sequence>
<proteinExistence type="predicted"/>
<name>A0A9W9XEE8_9EURO</name>
<evidence type="ECO:0000313" key="3">
    <source>
        <dbReference type="Proteomes" id="UP001148312"/>
    </source>
</evidence>
<dbReference type="GeneID" id="81622120"/>
<protein>
    <submittedName>
        <fullName evidence="2">Uncharacterized protein</fullName>
    </submittedName>
</protein>
<reference evidence="2" key="2">
    <citation type="journal article" date="2023" name="IMA Fungus">
        <title>Comparative genomic study of the Penicillium genus elucidates a diverse pangenome and 15 lateral gene transfer events.</title>
        <authorList>
            <person name="Petersen C."/>
            <person name="Sorensen T."/>
            <person name="Nielsen M.R."/>
            <person name="Sondergaard T.E."/>
            <person name="Sorensen J.L."/>
            <person name="Fitzpatrick D.A."/>
            <person name="Frisvad J.C."/>
            <person name="Nielsen K.L."/>
        </authorList>
    </citation>
    <scope>NUCLEOTIDE SEQUENCE</scope>
    <source>
        <strain evidence="2">IBT 30728</strain>
    </source>
</reference>
<reference evidence="2" key="1">
    <citation type="submission" date="2022-12" db="EMBL/GenBank/DDBJ databases">
        <authorList>
            <person name="Petersen C."/>
        </authorList>
    </citation>
    <scope>NUCLEOTIDE SEQUENCE</scope>
    <source>
        <strain evidence="2">IBT 30728</strain>
    </source>
</reference>
<dbReference type="EMBL" id="JAPWDQ010000003">
    <property type="protein sequence ID" value="KAJ5490701.1"/>
    <property type="molecule type" value="Genomic_DNA"/>
</dbReference>
<keyword evidence="1" id="KW-0732">Signal</keyword>
<gene>
    <name evidence="2" type="ORF">N7539_002268</name>
</gene>
<evidence type="ECO:0000313" key="2">
    <source>
        <dbReference type="EMBL" id="KAJ5490701.1"/>
    </source>
</evidence>
<feature type="signal peptide" evidence="1">
    <location>
        <begin position="1"/>
        <end position="16"/>
    </location>
</feature>
<evidence type="ECO:0000256" key="1">
    <source>
        <dbReference type="SAM" id="SignalP"/>
    </source>
</evidence>